<feature type="transmembrane region" description="Helical" evidence="1">
    <location>
        <begin position="26"/>
        <end position="48"/>
    </location>
</feature>
<feature type="transmembrane region" description="Helical" evidence="1">
    <location>
        <begin position="54"/>
        <end position="74"/>
    </location>
</feature>
<evidence type="ECO:0000256" key="1">
    <source>
        <dbReference type="SAM" id="Phobius"/>
    </source>
</evidence>
<dbReference type="RefSeq" id="WP_004081138.1">
    <property type="nucleotide sequence ID" value="NZ_VIRB01000142.1"/>
</dbReference>
<evidence type="ECO:0000313" key="3">
    <source>
        <dbReference type="Proteomes" id="UP000474104"/>
    </source>
</evidence>
<feature type="transmembrane region" description="Helical" evidence="1">
    <location>
        <begin position="447"/>
        <end position="463"/>
    </location>
</feature>
<feature type="transmembrane region" description="Helical" evidence="1">
    <location>
        <begin position="469"/>
        <end position="485"/>
    </location>
</feature>
<feature type="transmembrane region" description="Helical" evidence="1">
    <location>
        <begin position="163"/>
        <end position="182"/>
    </location>
</feature>
<accession>A0A9X5CCA2</accession>
<keyword evidence="1" id="KW-1133">Transmembrane helix</keyword>
<dbReference type="AlphaFoldDB" id="A0A9X5CCA2"/>
<organism evidence="2 3">
    <name type="scientific">Schaedlerella arabinosiphila</name>
    <dbReference type="NCBI Taxonomy" id="2044587"/>
    <lineage>
        <taxon>Bacteria</taxon>
        <taxon>Bacillati</taxon>
        <taxon>Bacillota</taxon>
        <taxon>Clostridia</taxon>
        <taxon>Lachnospirales</taxon>
        <taxon>Lachnospiraceae</taxon>
        <taxon>Schaedlerella</taxon>
    </lineage>
</organism>
<proteinExistence type="predicted"/>
<evidence type="ECO:0000313" key="2">
    <source>
        <dbReference type="EMBL" id="NDO71608.1"/>
    </source>
</evidence>
<feature type="transmembrane region" description="Helical" evidence="1">
    <location>
        <begin position="304"/>
        <end position="321"/>
    </location>
</feature>
<feature type="transmembrane region" description="Helical" evidence="1">
    <location>
        <begin position="123"/>
        <end position="142"/>
    </location>
</feature>
<gene>
    <name evidence="2" type="ORF">FMM80_24340</name>
</gene>
<comment type="caution">
    <text evidence="2">The sequence shown here is derived from an EMBL/GenBank/DDBJ whole genome shotgun (WGS) entry which is preliminary data.</text>
</comment>
<protein>
    <submittedName>
        <fullName evidence="2">Uncharacterized protein</fullName>
    </submittedName>
</protein>
<keyword evidence="1" id="KW-0472">Membrane</keyword>
<dbReference type="EMBL" id="VIRB01000142">
    <property type="protein sequence ID" value="NDO71608.1"/>
    <property type="molecule type" value="Genomic_DNA"/>
</dbReference>
<feature type="transmembrane region" description="Helical" evidence="1">
    <location>
        <begin position="256"/>
        <end position="273"/>
    </location>
</feature>
<dbReference type="Proteomes" id="UP000474104">
    <property type="component" value="Unassembled WGS sequence"/>
</dbReference>
<feature type="transmembrane region" description="Helical" evidence="1">
    <location>
        <begin position="83"/>
        <end position="111"/>
    </location>
</feature>
<dbReference type="OrthoDB" id="2414544at2"/>
<name>A0A9X5CCA2_9FIRM</name>
<keyword evidence="1" id="KW-0812">Transmembrane</keyword>
<reference evidence="2 3" key="1">
    <citation type="submission" date="2019-07" db="EMBL/GenBank/DDBJ databases">
        <title>Draft genome sequences of 15 bacterial species constituting the stable defined intestinal microbiota of the GM15 gnotobiotic mouse model.</title>
        <authorList>
            <person name="Elie C."/>
            <person name="Mathieu A."/>
            <person name="Saliou A."/>
            <person name="Darnaud M."/>
            <person name="Leulier F."/>
            <person name="Tamellini A."/>
        </authorList>
    </citation>
    <scope>NUCLEOTIDE SEQUENCE [LARGE SCALE GENOMIC DNA]</scope>
    <source>
        <strain evidence="3">ASF 502</strain>
    </source>
</reference>
<feature type="transmembrane region" description="Helical" evidence="1">
    <location>
        <begin position="227"/>
        <end position="244"/>
    </location>
</feature>
<sequence length="494" mass="56020">MDRYIKVHSAAQIGLKNKVITSIRPLYAIIIFGGLIGSLFSAVIIVKTDRAGEYFLYFLLPLGFAIFLICTLFCNSKIQNKNVFIIFVGLYFIKLVITPAVSAMSGWYALAKGEGYLDYLSEAILLTVWEPVFIGALLMIYTNSREYRIKSNFLKEYGIKFDGADLLIIIATLFVVGTLLYYPPLRVRVAWLLTIETNEAVTPVVRSWRDFFTANGRQLPLGIIDTLMMKTFYIIRVLFPLMLIEKIYHQNWRWRKKAFLSLFIVLLCAQVTTEANGETILMAIGLILLLFMIYPKLYESCGKAIIMFGVVVAGMLFALKVKGSSGDTQSDVTFIQSISATMNAYMNGPVNLAIAIKAKENYNMFMGIEEILGGLPILNRFFSGYQTSTIFNEAFWGMKGRTDQLLPALGQGYMYFGSVFAPIVQFFFIIWGLGLEDLSEKAESIKVKGYFIFMAVLVIWTIGNNLSHVMSFFIRYFPGIIILYFKKYRVKVKS</sequence>
<feature type="transmembrane region" description="Helical" evidence="1">
    <location>
        <begin position="413"/>
        <end position="435"/>
    </location>
</feature>